<dbReference type="PROSITE" id="PS00135">
    <property type="entry name" value="TRYPSIN_SER"/>
    <property type="match status" value="1"/>
</dbReference>
<dbReference type="InterPro" id="IPR009003">
    <property type="entry name" value="Peptidase_S1_PA"/>
</dbReference>
<dbReference type="EMBL" id="GG738871">
    <property type="protein sequence ID" value="EFC43869.1"/>
    <property type="molecule type" value="Genomic_DNA"/>
</dbReference>
<dbReference type="InterPro" id="IPR043504">
    <property type="entry name" value="Peptidase_S1_PA_chymotrypsin"/>
</dbReference>
<evidence type="ECO:0000256" key="3">
    <source>
        <dbReference type="ARBA" id="ARBA00022825"/>
    </source>
</evidence>
<dbReference type="InterPro" id="IPR001254">
    <property type="entry name" value="Trypsin_dom"/>
</dbReference>
<gene>
    <name evidence="7" type="ORF">NAEGRDRAFT_68179</name>
</gene>
<dbReference type="KEGG" id="ngr:NAEGRDRAFT_68179"/>
<keyword evidence="1 5" id="KW-0645">Protease</keyword>
<evidence type="ECO:0000313" key="7">
    <source>
        <dbReference type="EMBL" id="EFC43869.1"/>
    </source>
</evidence>
<reference evidence="7 8" key="1">
    <citation type="journal article" date="2010" name="Cell">
        <title>The genome of Naegleria gruberi illuminates early eukaryotic versatility.</title>
        <authorList>
            <person name="Fritz-Laylin L.K."/>
            <person name="Prochnik S.E."/>
            <person name="Ginger M.L."/>
            <person name="Dacks J.B."/>
            <person name="Carpenter M.L."/>
            <person name="Field M.C."/>
            <person name="Kuo A."/>
            <person name="Paredez A."/>
            <person name="Chapman J."/>
            <person name="Pham J."/>
            <person name="Shu S."/>
            <person name="Neupane R."/>
            <person name="Cipriano M."/>
            <person name="Mancuso J."/>
            <person name="Tu H."/>
            <person name="Salamov A."/>
            <person name="Lindquist E."/>
            <person name="Shapiro H."/>
            <person name="Lucas S."/>
            <person name="Grigoriev I.V."/>
            <person name="Cande W.Z."/>
            <person name="Fulton C."/>
            <person name="Rokhsar D.S."/>
            <person name="Dawson S.C."/>
        </authorList>
    </citation>
    <scope>NUCLEOTIDE SEQUENCE [LARGE SCALE GENOMIC DNA]</scope>
    <source>
        <strain evidence="7 8">NEG-M</strain>
    </source>
</reference>
<dbReference type="PROSITE" id="PS00134">
    <property type="entry name" value="TRYPSIN_HIS"/>
    <property type="match status" value="1"/>
</dbReference>
<keyword evidence="4" id="KW-1015">Disulfide bond</keyword>
<evidence type="ECO:0000256" key="4">
    <source>
        <dbReference type="ARBA" id="ARBA00023157"/>
    </source>
</evidence>
<protein>
    <submittedName>
        <fullName evidence="7">Predicted protein</fullName>
    </submittedName>
</protein>
<accession>D2VHD6</accession>
<dbReference type="GeneID" id="8856595"/>
<evidence type="ECO:0000313" key="8">
    <source>
        <dbReference type="Proteomes" id="UP000006671"/>
    </source>
</evidence>
<name>D2VHD6_NAEGR</name>
<dbReference type="Gene3D" id="2.40.10.10">
    <property type="entry name" value="Trypsin-like serine proteases"/>
    <property type="match status" value="1"/>
</dbReference>
<keyword evidence="3 5" id="KW-0720">Serine protease</keyword>
<dbReference type="eggNOG" id="KOG3627">
    <property type="taxonomic scope" value="Eukaryota"/>
</dbReference>
<dbReference type="STRING" id="5762.D2VHD6"/>
<dbReference type="PRINTS" id="PR00722">
    <property type="entry name" value="CHYMOTRYPSIN"/>
</dbReference>
<evidence type="ECO:0000259" key="6">
    <source>
        <dbReference type="PROSITE" id="PS50240"/>
    </source>
</evidence>
<dbReference type="FunFam" id="2.40.10.10:FF:000060">
    <property type="entry name" value="Acrosin"/>
    <property type="match status" value="1"/>
</dbReference>
<evidence type="ECO:0000256" key="2">
    <source>
        <dbReference type="ARBA" id="ARBA00022801"/>
    </source>
</evidence>
<dbReference type="RefSeq" id="XP_002676613.1">
    <property type="nucleotide sequence ID" value="XM_002676567.1"/>
</dbReference>
<organism evidence="8">
    <name type="scientific">Naegleria gruberi</name>
    <name type="common">Amoeba</name>
    <dbReference type="NCBI Taxonomy" id="5762"/>
    <lineage>
        <taxon>Eukaryota</taxon>
        <taxon>Discoba</taxon>
        <taxon>Heterolobosea</taxon>
        <taxon>Tetramitia</taxon>
        <taxon>Eutetramitia</taxon>
        <taxon>Vahlkampfiidae</taxon>
        <taxon>Naegleria</taxon>
    </lineage>
</organism>
<sequence length="240" mass="26205">MGGEIVSDDHQFPHAASLQVTIEGDSYHLCGASLIDHRWLVTASHCCFDDNGGKLDASTLSVVLGNSNLRKCSSRMNVKRNGCIRKKVNQLIPHPLYDSSEVVNDIALIELKDAVEFSTSIRPIEIPDDNPEEGTDLTLAGWGSDPNDKKSTYLLKEANFPLLNERACGNIGLSISRNRGQICAGKDGSDACSGDSGSALFQNKGSCEESEEFYCYSIAGLVSYGEFFYIELVLIFMYNS</sequence>
<feature type="domain" description="Peptidase S1" evidence="6">
    <location>
        <begin position="1"/>
        <end position="240"/>
    </location>
</feature>
<dbReference type="VEuPathDB" id="AmoebaDB:NAEGRDRAFT_68179"/>
<dbReference type="Proteomes" id="UP000006671">
    <property type="component" value="Unassembled WGS sequence"/>
</dbReference>
<evidence type="ECO:0000256" key="1">
    <source>
        <dbReference type="ARBA" id="ARBA00022670"/>
    </source>
</evidence>
<dbReference type="SMART" id="SM00020">
    <property type="entry name" value="Tryp_SPc"/>
    <property type="match status" value="1"/>
</dbReference>
<dbReference type="InParanoid" id="D2VHD6"/>
<dbReference type="OrthoDB" id="60866at2759"/>
<dbReference type="InterPro" id="IPR018114">
    <property type="entry name" value="TRYPSIN_HIS"/>
</dbReference>
<dbReference type="InterPro" id="IPR033116">
    <property type="entry name" value="TRYPSIN_SER"/>
</dbReference>
<dbReference type="AlphaFoldDB" id="D2VHD6"/>
<dbReference type="CDD" id="cd00190">
    <property type="entry name" value="Tryp_SPc"/>
    <property type="match status" value="1"/>
</dbReference>
<dbReference type="PROSITE" id="PS50240">
    <property type="entry name" value="TRYPSIN_DOM"/>
    <property type="match status" value="1"/>
</dbReference>
<dbReference type="GO" id="GO:0004252">
    <property type="term" value="F:serine-type endopeptidase activity"/>
    <property type="evidence" value="ECO:0007669"/>
    <property type="project" value="InterPro"/>
</dbReference>
<proteinExistence type="predicted"/>
<dbReference type="OMA" id="DSRGMWY"/>
<dbReference type="SUPFAM" id="SSF50494">
    <property type="entry name" value="Trypsin-like serine proteases"/>
    <property type="match status" value="1"/>
</dbReference>
<dbReference type="PANTHER" id="PTHR24252:SF7">
    <property type="entry name" value="HYALIN"/>
    <property type="match status" value="1"/>
</dbReference>
<keyword evidence="8" id="KW-1185">Reference proteome</keyword>
<dbReference type="GO" id="GO:0006508">
    <property type="term" value="P:proteolysis"/>
    <property type="evidence" value="ECO:0007669"/>
    <property type="project" value="UniProtKB-KW"/>
</dbReference>
<dbReference type="Pfam" id="PF00089">
    <property type="entry name" value="Trypsin"/>
    <property type="match status" value="1"/>
</dbReference>
<evidence type="ECO:0000256" key="5">
    <source>
        <dbReference type="RuleBase" id="RU363034"/>
    </source>
</evidence>
<dbReference type="InterPro" id="IPR001314">
    <property type="entry name" value="Peptidase_S1A"/>
</dbReference>
<keyword evidence="2 5" id="KW-0378">Hydrolase</keyword>
<dbReference type="PANTHER" id="PTHR24252">
    <property type="entry name" value="ACROSIN-RELATED"/>
    <property type="match status" value="1"/>
</dbReference>